<name>A0ABQ4DZ58_9ACTN</name>
<sequence>MGTWDVGPFDNDTAADWCGNLHDAAEHQRLPLVRATLSAVVGNTDTYLSRRLADRAIAAVAVVASQLPGGEPLVTPYAPDFLLKGGTLDIPGDIPPLALRALARILGADSEWRDLWVDAGTRAEAMGALQTIRATLELTHPDRLHRADGTL</sequence>
<keyword evidence="2" id="KW-1185">Reference proteome</keyword>
<dbReference type="EMBL" id="BONW01000013">
    <property type="protein sequence ID" value="GIG87708.1"/>
    <property type="molecule type" value="Genomic_DNA"/>
</dbReference>
<dbReference type="InterPro" id="IPR025355">
    <property type="entry name" value="DUF4259"/>
</dbReference>
<comment type="caution">
    <text evidence="1">The sequence shown here is derived from an EMBL/GenBank/DDBJ whole genome shotgun (WGS) entry which is preliminary data.</text>
</comment>
<evidence type="ECO:0000313" key="1">
    <source>
        <dbReference type="EMBL" id="GIG87708.1"/>
    </source>
</evidence>
<dbReference type="RefSeq" id="WP_203866275.1">
    <property type="nucleotide sequence ID" value="NZ_BONW01000013.1"/>
</dbReference>
<organism evidence="1 2">
    <name type="scientific">Plantactinospora endophytica</name>
    <dbReference type="NCBI Taxonomy" id="673535"/>
    <lineage>
        <taxon>Bacteria</taxon>
        <taxon>Bacillati</taxon>
        <taxon>Actinomycetota</taxon>
        <taxon>Actinomycetes</taxon>
        <taxon>Micromonosporales</taxon>
        <taxon>Micromonosporaceae</taxon>
        <taxon>Plantactinospora</taxon>
    </lineage>
</organism>
<evidence type="ECO:0000313" key="2">
    <source>
        <dbReference type="Proteomes" id="UP000646749"/>
    </source>
</evidence>
<accession>A0ABQ4DZ58</accession>
<evidence type="ECO:0008006" key="3">
    <source>
        <dbReference type="Google" id="ProtNLM"/>
    </source>
</evidence>
<gene>
    <name evidence="1" type="ORF">Pen02_26440</name>
</gene>
<dbReference type="Pfam" id="PF14078">
    <property type="entry name" value="DUF4259"/>
    <property type="match status" value="1"/>
</dbReference>
<protein>
    <recommendedName>
        <fullName evidence="3">DUF4259 domain-containing protein</fullName>
    </recommendedName>
</protein>
<dbReference type="Proteomes" id="UP000646749">
    <property type="component" value="Unassembled WGS sequence"/>
</dbReference>
<proteinExistence type="predicted"/>
<reference evidence="1 2" key="1">
    <citation type="submission" date="2021-01" db="EMBL/GenBank/DDBJ databases">
        <title>Whole genome shotgun sequence of Plantactinospora endophytica NBRC 110450.</title>
        <authorList>
            <person name="Komaki H."/>
            <person name="Tamura T."/>
        </authorList>
    </citation>
    <scope>NUCLEOTIDE SEQUENCE [LARGE SCALE GENOMIC DNA]</scope>
    <source>
        <strain evidence="1 2">NBRC 110450</strain>
    </source>
</reference>